<evidence type="ECO:0000313" key="3">
    <source>
        <dbReference type="Proteomes" id="UP000609064"/>
    </source>
</evidence>
<evidence type="ECO:0000313" key="2">
    <source>
        <dbReference type="EMBL" id="GGD62295.1"/>
    </source>
</evidence>
<dbReference type="RefSeq" id="WP_188766733.1">
    <property type="nucleotide sequence ID" value="NZ_BMKK01000005.1"/>
</dbReference>
<organism evidence="2 3">
    <name type="scientific">Emticicia aquatilis</name>
    <dbReference type="NCBI Taxonomy" id="1537369"/>
    <lineage>
        <taxon>Bacteria</taxon>
        <taxon>Pseudomonadati</taxon>
        <taxon>Bacteroidota</taxon>
        <taxon>Cytophagia</taxon>
        <taxon>Cytophagales</taxon>
        <taxon>Leadbetterellaceae</taxon>
        <taxon>Emticicia</taxon>
    </lineage>
</organism>
<comment type="caution">
    <text evidence="2">The sequence shown here is derived from an EMBL/GenBank/DDBJ whole genome shotgun (WGS) entry which is preliminary data.</text>
</comment>
<dbReference type="InterPro" id="IPR002850">
    <property type="entry name" value="PIN_toxin-like"/>
</dbReference>
<gene>
    <name evidence="2" type="ORF">GCM10011514_28000</name>
</gene>
<dbReference type="PANTHER" id="PTHR34610:SF3">
    <property type="entry name" value="SSL7007 PROTEIN"/>
    <property type="match status" value="1"/>
</dbReference>
<dbReference type="PANTHER" id="PTHR34610">
    <property type="entry name" value="SSL7007 PROTEIN"/>
    <property type="match status" value="1"/>
</dbReference>
<accession>A0A916YUD0</accession>
<reference evidence="2" key="2">
    <citation type="submission" date="2020-09" db="EMBL/GenBank/DDBJ databases">
        <authorList>
            <person name="Sun Q."/>
            <person name="Zhou Y."/>
        </authorList>
    </citation>
    <scope>NUCLEOTIDE SEQUENCE</scope>
    <source>
        <strain evidence="2">CGMCC 1.15958</strain>
    </source>
</reference>
<dbReference type="EMBL" id="BMKK01000005">
    <property type="protein sequence ID" value="GGD62295.1"/>
    <property type="molecule type" value="Genomic_DNA"/>
</dbReference>
<protein>
    <recommendedName>
        <fullName evidence="1">PIN domain-containing protein</fullName>
    </recommendedName>
</protein>
<dbReference type="InterPro" id="IPR002716">
    <property type="entry name" value="PIN_dom"/>
</dbReference>
<dbReference type="NCBIfam" id="TIGR00305">
    <property type="entry name" value="putative toxin-antitoxin system toxin component, PIN family"/>
    <property type="match status" value="1"/>
</dbReference>
<reference evidence="2" key="1">
    <citation type="journal article" date="2014" name="Int. J. Syst. Evol. Microbiol.">
        <title>Complete genome sequence of Corynebacterium casei LMG S-19264T (=DSM 44701T), isolated from a smear-ripened cheese.</title>
        <authorList>
            <consortium name="US DOE Joint Genome Institute (JGI-PGF)"/>
            <person name="Walter F."/>
            <person name="Albersmeier A."/>
            <person name="Kalinowski J."/>
            <person name="Ruckert C."/>
        </authorList>
    </citation>
    <scope>NUCLEOTIDE SEQUENCE</scope>
    <source>
        <strain evidence="2">CGMCC 1.15958</strain>
    </source>
</reference>
<dbReference type="SUPFAM" id="SSF88723">
    <property type="entry name" value="PIN domain-like"/>
    <property type="match status" value="1"/>
</dbReference>
<dbReference type="Proteomes" id="UP000609064">
    <property type="component" value="Unassembled WGS sequence"/>
</dbReference>
<sequence length="133" mass="15647">MRVVIDTNYFLAILPKKSIYRPIFDAFRQSKFELAVSSEILDEYAEIFEQKMNAEISANIIELILKQPNSIRTEIFYRWELITADYDDNKFVDSAISANADFIVTSDKHYNVLEQIPFPSVKIISLREFLFFF</sequence>
<proteinExistence type="predicted"/>
<name>A0A916YUD0_9BACT</name>
<feature type="domain" description="PIN" evidence="1">
    <location>
        <begin position="1"/>
        <end position="112"/>
    </location>
</feature>
<keyword evidence="3" id="KW-1185">Reference proteome</keyword>
<dbReference type="SMART" id="SM00670">
    <property type="entry name" value="PINc"/>
    <property type="match status" value="1"/>
</dbReference>
<dbReference type="InterPro" id="IPR029060">
    <property type="entry name" value="PIN-like_dom_sf"/>
</dbReference>
<dbReference type="AlphaFoldDB" id="A0A916YUD0"/>
<dbReference type="Pfam" id="PF13470">
    <property type="entry name" value="PIN_3"/>
    <property type="match status" value="1"/>
</dbReference>
<evidence type="ECO:0000259" key="1">
    <source>
        <dbReference type="SMART" id="SM00670"/>
    </source>
</evidence>